<dbReference type="SUPFAM" id="SSF75005">
    <property type="entry name" value="Arabinanase/levansucrase/invertase"/>
    <property type="match status" value="2"/>
</dbReference>
<dbReference type="Pfam" id="PF02018">
    <property type="entry name" value="CBM_4_9"/>
    <property type="match status" value="1"/>
</dbReference>
<comment type="similarity">
    <text evidence="1">Belongs to the glycosyl hydrolase 43 family.</text>
</comment>
<proteinExistence type="inferred from homology"/>
<dbReference type="EMBL" id="FXXC01000001">
    <property type="protein sequence ID" value="SMR90860.1"/>
    <property type="molecule type" value="Genomic_DNA"/>
</dbReference>
<dbReference type="InterPro" id="IPR051795">
    <property type="entry name" value="Glycosyl_Hydrlase_43"/>
</dbReference>
<feature type="transmembrane region" description="Helical" evidence="5">
    <location>
        <begin position="38"/>
        <end position="57"/>
    </location>
</feature>
<evidence type="ECO:0000256" key="1">
    <source>
        <dbReference type="ARBA" id="ARBA00009865"/>
    </source>
</evidence>
<keyword evidence="5" id="KW-0812">Transmembrane</keyword>
<keyword evidence="4" id="KW-0326">Glycosidase</keyword>
<dbReference type="InterPro" id="IPR005084">
    <property type="entry name" value="CBM6"/>
</dbReference>
<dbReference type="InterPro" id="IPR013320">
    <property type="entry name" value="ConA-like_dom_sf"/>
</dbReference>
<feature type="domain" description="CBM6" evidence="6">
    <location>
        <begin position="1242"/>
        <end position="1369"/>
    </location>
</feature>
<gene>
    <name evidence="7" type="ORF">SAMN05216240_0075</name>
</gene>
<dbReference type="PROSITE" id="PS51175">
    <property type="entry name" value="CBM6"/>
    <property type="match status" value="1"/>
</dbReference>
<dbReference type="PANTHER" id="PTHR42812:SF12">
    <property type="entry name" value="BETA-XYLOSIDASE-RELATED"/>
    <property type="match status" value="1"/>
</dbReference>
<dbReference type="Pfam" id="PF03422">
    <property type="entry name" value="CBM_6"/>
    <property type="match status" value="1"/>
</dbReference>
<dbReference type="SUPFAM" id="SSF49785">
    <property type="entry name" value="Galactose-binding domain-like"/>
    <property type="match status" value="2"/>
</dbReference>
<dbReference type="CDD" id="cd09001">
    <property type="entry name" value="GH43_FsAxh1-like"/>
    <property type="match status" value="1"/>
</dbReference>
<dbReference type="InterPro" id="IPR003305">
    <property type="entry name" value="CenC_carb-bd"/>
</dbReference>
<reference evidence="7 8" key="1">
    <citation type="submission" date="2017-05" db="EMBL/GenBank/DDBJ databases">
        <authorList>
            <person name="Varghese N."/>
            <person name="Submissions S."/>
        </authorList>
    </citation>
    <scope>NUCLEOTIDE SEQUENCE [LARGE SCALE GENOMIC DNA]</scope>
    <source>
        <strain evidence="7 8">MACB1020</strain>
    </source>
</reference>
<sequence length="1370" mass="155310">MTLITGHTHKIRVCPVITNISSVFKVVKVVNHMKILRMFKNLIIETIILSMILWLFFSHNASFISAVGGEALRGGTAATNPIILADIPDPDIVRVGKDYYMVSTTMHMTPGVPIMHSTDLVNWRIIGYVYDRLEENDAHNLKNGQNVYGKGQWAPCIRYHKGKFYVIFASLDSGKTYLFSSAKITGPWERVEFHEYLHDPTLLFDDDGKVYIIYGNKEIRIRELTPDLKAFNPLGLNKVIIKSKIEGLEEGSHAYKINGRYYITTIRWEKGKIREECIYRSDRIDGPYEGKVVLSDTMGYKNNGVAQGGLIDTPDGKWFSMLFQDHDAVGRVPVLVPVRWKNGWPVFGDENGKVPIRFVKPGRSSFETEIVKSDEFYQEKIETNFRRFEVERNLEITAQEELAVNGDFKRGKVGWKGKDGSKVEVVKEENRNVLHVYSISDQGTGVQQNFTGKIMKGKKYKSVFRVKYTKGAETVEFVLCARLSNGNNVISKELVKGLAQKNEWTTISSIFEIDQNFDTISLLVKVLSIGNKQEKVTEFYVDFFSVKEVLFTSKEPEQVAPNGSVLNLTWQWNHNPDNTKWSLLERKGFLRLRTCDVVNDIQQARNTLTQRTIGPKCSGWILMDVSKMNDGDVAGLAAFQKEYGFIGVSKQRNKYYIIMVDKGKEVARENLQQMMVYLKIDFDFEVDKAYFYYSYDGINWTKCGSELEMKYTLPQHFMGYRFAIFNFATKKPGGYVDIDFFKFENKLTGIKTENYLKAYFDKTEILLDNSTDKKYQVSICVNSLPKNEKIEQVELLLNHPEWIDVAGIKKENKLLENAIVKVIKREANQTTISISNIKKELIDKDNKWQRIVNIQLKQKIKLSESNKGEISIKSFVLQTEKEKISYGSDAAVTKVEYTAPKVPIGKIPPNANPLISHKFGADPAVLVYNDRVYVYLTNDILEYDADGNIVDNTYSKINKITVISSEDLVNWTDHGEIEVAGPNGVAKWATQSWAPSIAYKKINGKDKFFLYFANNASGIGVLTSDSPIGPWVDPLGRPLISRSTPGVEGVVWLFDPAVLVDDDGKAYIYFGGGVPQGQDQMPNTARVMQLGDDMISVVGSAKTIHAPFMFEDSGINKINGIYCYSYCTNFYGGSRPQGSPPAGVIAYMISKNPMGPWEYRGVILNNPGYFFGVGGNNHHQIFMFKGKWYITYHAQTLAKDMGAAKGYRSPHINEVVIEGDKIREVVADYKGVNQVKLFDPYRLVEAETFAWCAGVSTKKADASNNMCLTDINDGDWIALSKVDFGNAGAKKFEAIVNNVNGESLIEIKLDSLDGRTIAVVEVKHQQEFLSKWTKVETKVEKVTGVHDLYFVFRGKKQNKLFDMDYWRFMK</sequence>
<keyword evidence="5" id="KW-1133">Transmembrane helix</keyword>
<keyword evidence="5" id="KW-0472">Membrane</keyword>
<organism evidence="7 8">
    <name type="scientific">Caldicellulosiruptor bescii</name>
    <name type="common">Anaerocellum thermophilum</name>
    <dbReference type="NCBI Taxonomy" id="31899"/>
    <lineage>
        <taxon>Bacteria</taxon>
        <taxon>Bacillati</taxon>
        <taxon>Bacillota</taxon>
        <taxon>Bacillota incertae sedis</taxon>
        <taxon>Caldicellulosiruptorales</taxon>
        <taxon>Caldicellulosiruptoraceae</taxon>
        <taxon>Caldicellulosiruptor</taxon>
    </lineage>
</organism>
<dbReference type="Proteomes" id="UP000196803">
    <property type="component" value="Unassembled WGS sequence"/>
</dbReference>
<dbReference type="InterPro" id="IPR006584">
    <property type="entry name" value="Cellulose-bd_IV"/>
</dbReference>
<keyword evidence="8" id="KW-1185">Reference proteome</keyword>
<dbReference type="Gene3D" id="2.115.10.20">
    <property type="entry name" value="Glycosyl hydrolase domain, family 43"/>
    <property type="match status" value="2"/>
</dbReference>
<dbReference type="SUPFAM" id="SSF49899">
    <property type="entry name" value="Concanavalin A-like lectins/glucanases"/>
    <property type="match status" value="1"/>
</dbReference>
<name>A0ABY1S4T4_CALBS</name>
<evidence type="ECO:0000256" key="5">
    <source>
        <dbReference type="SAM" id="Phobius"/>
    </source>
</evidence>
<dbReference type="InterPro" id="IPR006710">
    <property type="entry name" value="Glyco_hydro_43"/>
</dbReference>
<dbReference type="PANTHER" id="PTHR42812">
    <property type="entry name" value="BETA-XYLOSIDASE"/>
    <property type="match status" value="1"/>
</dbReference>
<dbReference type="InterPro" id="IPR008979">
    <property type="entry name" value="Galactose-bd-like_sf"/>
</dbReference>
<dbReference type="CDD" id="cd04084">
    <property type="entry name" value="CBM6_xylanase-like"/>
    <property type="match status" value="1"/>
</dbReference>
<dbReference type="SMART" id="SM00606">
    <property type="entry name" value="CBD_IV"/>
    <property type="match status" value="1"/>
</dbReference>
<accession>A0ABY1S4T4</accession>
<dbReference type="Pfam" id="PF04616">
    <property type="entry name" value="Glyco_hydro_43"/>
    <property type="match status" value="2"/>
</dbReference>
<evidence type="ECO:0000313" key="7">
    <source>
        <dbReference type="EMBL" id="SMR90860.1"/>
    </source>
</evidence>
<keyword evidence="3" id="KW-0378">Hydrolase</keyword>
<dbReference type="Gene3D" id="2.60.120.200">
    <property type="match status" value="1"/>
</dbReference>
<evidence type="ECO:0000256" key="4">
    <source>
        <dbReference type="ARBA" id="ARBA00023295"/>
    </source>
</evidence>
<dbReference type="CDD" id="cd09003">
    <property type="entry name" value="GH43_XynD-like"/>
    <property type="match status" value="1"/>
</dbReference>
<comment type="caution">
    <text evidence="7">The sequence shown here is derived from an EMBL/GenBank/DDBJ whole genome shotgun (WGS) entry which is preliminary data.</text>
</comment>
<dbReference type="Pfam" id="PF17851">
    <property type="entry name" value="GH43_C2"/>
    <property type="match status" value="1"/>
</dbReference>
<keyword evidence="2" id="KW-0732">Signal</keyword>
<evidence type="ECO:0000256" key="2">
    <source>
        <dbReference type="ARBA" id="ARBA00022729"/>
    </source>
</evidence>
<evidence type="ECO:0000256" key="3">
    <source>
        <dbReference type="ARBA" id="ARBA00022801"/>
    </source>
</evidence>
<dbReference type="InterPro" id="IPR041542">
    <property type="entry name" value="GH43_C2"/>
</dbReference>
<evidence type="ECO:0000313" key="8">
    <source>
        <dbReference type="Proteomes" id="UP000196803"/>
    </source>
</evidence>
<evidence type="ECO:0000259" key="6">
    <source>
        <dbReference type="PROSITE" id="PS51175"/>
    </source>
</evidence>
<dbReference type="Gene3D" id="2.60.120.260">
    <property type="entry name" value="Galactose-binding domain-like"/>
    <property type="match status" value="2"/>
</dbReference>
<protein>
    <submittedName>
        <fullName evidence="7">Arabinoxylan arabinofuranohydrolase</fullName>
    </submittedName>
</protein>
<dbReference type="InterPro" id="IPR023296">
    <property type="entry name" value="Glyco_hydro_beta-prop_sf"/>
</dbReference>